<dbReference type="Pfam" id="PF07686">
    <property type="entry name" value="V-set"/>
    <property type="match status" value="1"/>
</dbReference>
<keyword evidence="13" id="KW-1185">Reference proteome</keyword>
<dbReference type="AlphaFoldDB" id="A0A9Q1F7V1"/>
<dbReference type="SMART" id="SM00409">
    <property type="entry name" value="IG"/>
    <property type="match status" value="2"/>
</dbReference>
<evidence type="ECO:0000256" key="3">
    <source>
        <dbReference type="ARBA" id="ARBA00022729"/>
    </source>
</evidence>
<dbReference type="Gene3D" id="2.60.40.10">
    <property type="entry name" value="Immunoglobulins"/>
    <property type="match status" value="2"/>
</dbReference>
<evidence type="ECO:0000256" key="6">
    <source>
        <dbReference type="ARBA" id="ARBA00023157"/>
    </source>
</evidence>
<keyword evidence="5 9" id="KW-0472">Membrane</keyword>
<feature type="domain" description="Ig-like" evidence="11">
    <location>
        <begin position="140"/>
        <end position="228"/>
    </location>
</feature>
<evidence type="ECO:0000256" key="5">
    <source>
        <dbReference type="ARBA" id="ARBA00023136"/>
    </source>
</evidence>
<dbReference type="InterPro" id="IPR036179">
    <property type="entry name" value="Ig-like_dom_sf"/>
</dbReference>
<dbReference type="SMART" id="SM00408">
    <property type="entry name" value="IGc2"/>
    <property type="match status" value="1"/>
</dbReference>
<dbReference type="InterPro" id="IPR003598">
    <property type="entry name" value="Ig_sub2"/>
</dbReference>
<evidence type="ECO:0000259" key="11">
    <source>
        <dbReference type="PROSITE" id="PS50835"/>
    </source>
</evidence>
<evidence type="ECO:0000313" key="12">
    <source>
        <dbReference type="EMBL" id="KAJ8352804.1"/>
    </source>
</evidence>
<evidence type="ECO:0000256" key="1">
    <source>
        <dbReference type="ARBA" id="ARBA00004479"/>
    </source>
</evidence>
<protein>
    <recommendedName>
        <fullName evidence="11">Ig-like domain-containing protein</fullName>
    </recommendedName>
</protein>
<dbReference type="InterPro" id="IPR007110">
    <property type="entry name" value="Ig-like_dom"/>
</dbReference>
<evidence type="ECO:0000256" key="10">
    <source>
        <dbReference type="SAM" id="SignalP"/>
    </source>
</evidence>
<keyword evidence="7" id="KW-0393">Immunoglobulin domain</keyword>
<feature type="region of interest" description="Disordered" evidence="8">
    <location>
        <begin position="283"/>
        <end position="430"/>
    </location>
</feature>
<dbReference type="FunFam" id="2.60.40.10:FF:000095">
    <property type="entry name" value="immunoglobulin superfamily member 11 isoform X1"/>
    <property type="match status" value="1"/>
</dbReference>
<dbReference type="PROSITE" id="PS50835">
    <property type="entry name" value="IG_LIKE"/>
    <property type="match status" value="1"/>
</dbReference>
<keyword evidence="4 9" id="KW-1133">Transmembrane helix</keyword>
<dbReference type="InterPro" id="IPR013783">
    <property type="entry name" value="Ig-like_fold"/>
</dbReference>
<evidence type="ECO:0000256" key="7">
    <source>
        <dbReference type="ARBA" id="ARBA00023319"/>
    </source>
</evidence>
<comment type="subcellular location">
    <subcellularLocation>
        <location evidence="1">Membrane</location>
        <topology evidence="1">Single-pass type I membrane protein</topology>
    </subcellularLocation>
</comment>
<dbReference type="OrthoDB" id="8825892at2759"/>
<feature type="compositionally biased region" description="Basic and acidic residues" evidence="8">
    <location>
        <begin position="284"/>
        <end position="303"/>
    </location>
</feature>
<evidence type="ECO:0000313" key="13">
    <source>
        <dbReference type="Proteomes" id="UP001152622"/>
    </source>
</evidence>
<dbReference type="EMBL" id="JAINUF010000008">
    <property type="protein sequence ID" value="KAJ8352804.1"/>
    <property type="molecule type" value="Genomic_DNA"/>
</dbReference>
<reference evidence="12" key="1">
    <citation type="journal article" date="2023" name="Science">
        <title>Genome structures resolve the early diversification of teleost fishes.</title>
        <authorList>
            <person name="Parey E."/>
            <person name="Louis A."/>
            <person name="Montfort J."/>
            <person name="Bouchez O."/>
            <person name="Roques C."/>
            <person name="Iampietro C."/>
            <person name="Lluch J."/>
            <person name="Castinel A."/>
            <person name="Donnadieu C."/>
            <person name="Desvignes T."/>
            <person name="Floi Bucao C."/>
            <person name="Jouanno E."/>
            <person name="Wen M."/>
            <person name="Mejri S."/>
            <person name="Dirks R."/>
            <person name="Jansen H."/>
            <person name="Henkel C."/>
            <person name="Chen W.J."/>
            <person name="Zahm M."/>
            <person name="Cabau C."/>
            <person name="Klopp C."/>
            <person name="Thompson A.W."/>
            <person name="Robinson-Rechavi M."/>
            <person name="Braasch I."/>
            <person name="Lecointre G."/>
            <person name="Bobe J."/>
            <person name="Postlethwait J.H."/>
            <person name="Berthelot C."/>
            <person name="Roest Crollius H."/>
            <person name="Guiguen Y."/>
        </authorList>
    </citation>
    <scope>NUCLEOTIDE SEQUENCE</scope>
    <source>
        <strain evidence="12">WJC10195</strain>
    </source>
</reference>
<gene>
    <name evidence="12" type="ORF">SKAU_G00242800</name>
</gene>
<comment type="caution">
    <text evidence="12">The sequence shown here is derived from an EMBL/GenBank/DDBJ whole genome shotgun (WGS) entry which is preliminary data.</text>
</comment>
<dbReference type="InterPro" id="IPR042474">
    <property type="entry name" value="A33"/>
</dbReference>
<keyword evidence="6" id="KW-1015">Disulfide bond</keyword>
<dbReference type="PANTHER" id="PTHR44969:SF1">
    <property type="entry name" value="CELL SURFACE A33 ANTIGEN"/>
    <property type="match status" value="1"/>
</dbReference>
<evidence type="ECO:0000256" key="2">
    <source>
        <dbReference type="ARBA" id="ARBA00022692"/>
    </source>
</evidence>
<dbReference type="Pfam" id="PF13927">
    <property type="entry name" value="Ig_3"/>
    <property type="match status" value="1"/>
</dbReference>
<dbReference type="InterPro" id="IPR003599">
    <property type="entry name" value="Ig_sub"/>
</dbReference>
<proteinExistence type="predicted"/>
<dbReference type="SUPFAM" id="SSF48726">
    <property type="entry name" value="Immunoglobulin"/>
    <property type="match status" value="2"/>
</dbReference>
<dbReference type="CDD" id="cd00096">
    <property type="entry name" value="Ig"/>
    <property type="match status" value="1"/>
</dbReference>
<dbReference type="InterPro" id="IPR013106">
    <property type="entry name" value="Ig_V-set"/>
</dbReference>
<feature type="chain" id="PRO_5040164742" description="Ig-like domain-containing protein" evidence="10">
    <location>
        <begin position="17"/>
        <end position="430"/>
    </location>
</feature>
<dbReference type="PANTHER" id="PTHR44969">
    <property type="entry name" value="CELL SURFACE A33 ANTIGEN"/>
    <property type="match status" value="1"/>
</dbReference>
<feature type="signal peptide" evidence="10">
    <location>
        <begin position="1"/>
        <end position="16"/>
    </location>
</feature>
<accession>A0A9Q1F7V1</accession>
<evidence type="ECO:0000256" key="4">
    <source>
        <dbReference type="ARBA" id="ARBA00022989"/>
    </source>
</evidence>
<sequence length="430" mass="49064">MFRGYLILAVVSAAAGIQVSIPKQEYEVARGDNVTLPCNFVPAEPDVQVMTVAWSVLSDDPGEKSKSVATFFHPPGAVDITAAFEKKASFKPDLVKKSADLVLSDVTLAENKVFECDVKILGDDSGVMTAVTRLVVLVAPSKPICKTHGATEYGRNINLTCMSEEGSPDPTYTWKRYDVQNRPASLPPRTTEKQGQLSLFNISIDTSGYYICTSENKIRSASCNMTLTVLPPSMNIGSTAGIIGGCIAALLVLGIVVYCCCCKKKKKEKEPVEYAMGTAEEGAYSDKDPRENESDYHDDRRENPSSSMGDRSPRGRISPEERHEERSDRNYDRRDDPERRERYDDRASDYDDDRRDKYKDRARDYDDDRRDKYADRARDYDDDRRDKYDDQGDRYSDRRDRHDDRRDHDDDRYDRRDRESDRETDRRSDY</sequence>
<evidence type="ECO:0000256" key="8">
    <source>
        <dbReference type="SAM" id="MobiDB-lite"/>
    </source>
</evidence>
<name>A0A9Q1F7V1_SYNKA</name>
<dbReference type="GO" id="GO:0005886">
    <property type="term" value="C:plasma membrane"/>
    <property type="evidence" value="ECO:0007669"/>
    <property type="project" value="InterPro"/>
</dbReference>
<feature type="compositionally biased region" description="Basic and acidic residues" evidence="8">
    <location>
        <begin position="311"/>
        <end position="430"/>
    </location>
</feature>
<organism evidence="12 13">
    <name type="scientific">Synaphobranchus kaupii</name>
    <name type="common">Kaup's arrowtooth eel</name>
    <dbReference type="NCBI Taxonomy" id="118154"/>
    <lineage>
        <taxon>Eukaryota</taxon>
        <taxon>Metazoa</taxon>
        <taxon>Chordata</taxon>
        <taxon>Craniata</taxon>
        <taxon>Vertebrata</taxon>
        <taxon>Euteleostomi</taxon>
        <taxon>Actinopterygii</taxon>
        <taxon>Neopterygii</taxon>
        <taxon>Teleostei</taxon>
        <taxon>Anguilliformes</taxon>
        <taxon>Synaphobranchidae</taxon>
        <taxon>Synaphobranchus</taxon>
    </lineage>
</organism>
<dbReference type="Proteomes" id="UP001152622">
    <property type="component" value="Chromosome 8"/>
</dbReference>
<keyword evidence="2 9" id="KW-0812">Transmembrane</keyword>
<keyword evidence="3 10" id="KW-0732">Signal</keyword>
<evidence type="ECO:0000256" key="9">
    <source>
        <dbReference type="SAM" id="Phobius"/>
    </source>
</evidence>
<feature type="transmembrane region" description="Helical" evidence="9">
    <location>
        <begin position="240"/>
        <end position="261"/>
    </location>
</feature>